<evidence type="ECO:0000256" key="7">
    <source>
        <dbReference type="ARBA" id="ARBA00023065"/>
    </source>
</evidence>
<evidence type="ECO:0000256" key="5">
    <source>
        <dbReference type="ARBA" id="ARBA00022958"/>
    </source>
</evidence>
<dbReference type="EMBL" id="DS231704">
    <property type="protein sequence ID" value="KNB06557.1"/>
    <property type="molecule type" value="Genomic_DNA"/>
</dbReference>
<dbReference type="InterPro" id="IPR003855">
    <property type="entry name" value="K+_transporter"/>
</dbReference>
<feature type="transmembrane region" description="Helical" evidence="10">
    <location>
        <begin position="188"/>
        <end position="207"/>
    </location>
</feature>
<feature type="transmembrane region" description="Helical" evidence="10">
    <location>
        <begin position="227"/>
        <end position="245"/>
    </location>
</feature>
<feature type="transmembrane region" description="Helical" evidence="10">
    <location>
        <begin position="1066"/>
        <end position="1090"/>
    </location>
</feature>
<dbReference type="VEuPathDB" id="FungiDB:FOXG_19711"/>
<name>A0A0J9WN28_FUSO4</name>
<feature type="region of interest" description="Disordered" evidence="9">
    <location>
        <begin position="547"/>
        <end position="568"/>
    </location>
</feature>
<evidence type="ECO:0000256" key="3">
    <source>
        <dbReference type="ARBA" id="ARBA00022538"/>
    </source>
</evidence>
<evidence type="ECO:0000256" key="2">
    <source>
        <dbReference type="ARBA" id="ARBA00022448"/>
    </source>
</evidence>
<feature type="transmembrane region" description="Helical" evidence="10">
    <location>
        <begin position="257"/>
        <end position="278"/>
    </location>
</feature>
<dbReference type="RefSeq" id="XP_018242667.1">
    <property type="nucleotide sequence ID" value="XM_018399558.1"/>
</dbReference>
<feature type="transmembrane region" description="Helical" evidence="10">
    <location>
        <begin position="1264"/>
        <end position="1284"/>
    </location>
</feature>
<dbReference type="Pfam" id="PF02386">
    <property type="entry name" value="TrkH"/>
    <property type="match status" value="1"/>
</dbReference>
<evidence type="ECO:0000313" key="13">
    <source>
        <dbReference type="EMBL" id="KNB04622.1"/>
    </source>
</evidence>
<keyword evidence="8 10" id="KW-0472">Membrane</keyword>
<dbReference type="PANTHER" id="PTHR30540:SF83">
    <property type="entry name" value="K+ POTASSIUM TRANSPORTER"/>
    <property type="match status" value="1"/>
</dbReference>
<feature type="transmembrane region" description="Helical" evidence="10">
    <location>
        <begin position="306"/>
        <end position="326"/>
    </location>
</feature>
<dbReference type="InterPro" id="IPR053952">
    <property type="entry name" value="K_trans_C"/>
</dbReference>
<protein>
    <recommendedName>
        <fullName evidence="16">Potassium transport protein</fullName>
    </recommendedName>
</protein>
<evidence type="ECO:0000259" key="11">
    <source>
        <dbReference type="Pfam" id="PF02705"/>
    </source>
</evidence>
<feature type="transmembrane region" description="Helical" evidence="10">
    <location>
        <begin position="333"/>
        <end position="356"/>
    </location>
</feature>
<sequence length="1444" mass="161227">MGPLYPERNQRIAAWAHAAAVASDPPAPTNPEARNLHDQENAQRIELQDLHCEGKQTYSSLVLLWLAWQSTGVVYGYIGTSPLYVFSSTFAQQPTWHDLVGALSIIIWSLTIIVTIKYCFIVLSANDGGQGGTFAVYTLLARHASIVRTDPNGPRSLIDGLDRRTDTELSRAGRCLRNFIETSRGAKIGLKLIGIMGVSMTLADSVLAPAQSVLGAVQGIQVVSPELGRPAIVGVTCSILILLFLLQPLGTSKIGTFFAPIVLIWLLFNLGVGIYNLIEYDHTVLKAFSPYFAFAYLYGSSGWKSLSGLLLAITGVESLFAALGAFGKRAIQLSWLLIAYPSLLLAYAGQAAYISFDETGIAFTNPFFYTVPRPTLYFSVVIAVLAAIVASQAMITSSFQLISQLIRLSYFPHIKIIYTSRRFRGHVYMPFANWLLMIGTVVVTAIYNNTTSLGYAYGTCAITVCFLTTCMVSLVALIIWRVHLLVVLLIFLVFILLDGVYLSAALSKVPQGAWLALVLSFLLSALLSLWRWGKEQQWAAECQDRITPPERPISQNSSHNTSRASSRDIRDNSSACQLAYDNILFAPGLGIFFDKVGGPSDHIPEVFTHFVHKFRTRPQVVIFFHMRSLSQPTIPADQRFVIARVNSNIPSCYHIVLRHGYMDDVLTSNLTRIVIGELMVFIMRDSFEPSEDELPSDIRQELESLRAAEDTQTVYLIGKQILRVQKKDDVYILAAGLVAFTVIAPYGNIDVIDALFFGISACTESGLNPVDVKDLKTYQQLVIYIIPTISHMAVINIVVVVVRLHWFERRLEQVAPHLIRSKARSAQIKNPSVPATHDCLHIGQLGSTTADPSLPSRSSTTEPRESLRDDQCDDLVPEQHADVEQGRRIAFSHTLPDHRTDATTIYAPPLRGRHRKRSFSRTRQSRPESTGHLENDTALMSIPHDTLSATRVGTREETNSRSAARMTTRASPDSRPRVRDHFGLEHTASIERVTSSVFVLGQTRSRSRGLNRGRRDASRPRAPYTHVSDLPQLSSRVTIGRNSQFHGLTVEERETLGGMEYRSLKLLFWISMGYFLALHILGVICLIPWIQHAPAKYTDYLDEVGQNKIWWAFYSAQTMANNLGFTLTPDSMAHFRDATFPMIIMTFLAYAGYNFYPIFLRLIIWTFYKLVPKNSALRGPLAFLLEHPRRCCMLLFPSRPTWILLGILLFINFFDVLLLIVLDLDNPSVTELPLARRILAAIFQAASSRHTGTSTFDLSKLNPAAQFSLLVMMYISVYPIALTIRASNTYEERSLGTYAPEQVNPDESTGRKYLVSHMRNQLSFDLWYIFLGIFLICIAESEKIMDTSQPEFSVFPVFFEVTSAYCNVGLSLGHPAVQTSFSGTFSVYGKLVICAMMIRGRHRGLPYEIDRAIELPSERLVDDEDERGPSRRPLLLSDAGSQAG</sequence>
<feature type="transmembrane region" description="Helical" evidence="10">
    <location>
        <begin position="99"/>
        <end position="120"/>
    </location>
</feature>
<evidence type="ECO:0000256" key="8">
    <source>
        <dbReference type="ARBA" id="ARBA00023136"/>
    </source>
</evidence>
<feature type="compositionally biased region" description="Basic and acidic residues" evidence="9">
    <location>
        <begin position="925"/>
        <end position="935"/>
    </location>
</feature>
<feature type="transmembrane region" description="Helical" evidence="10">
    <location>
        <begin position="1322"/>
        <end position="1341"/>
    </location>
</feature>
<feature type="compositionally biased region" description="Polar residues" evidence="9">
    <location>
        <begin position="553"/>
        <end position="564"/>
    </location>
</feature>
<accession>A0A0J9WN28</accession>
<feature type="transmembrane region" description="Helical" evidence="10">
    <location>
        <begin position="512"/>
        <end position="530"/>
    </location>
</feature>
<dbReference type="OrthoDB" id="9999863at2759"/>
<evidence type="ECO:0000256" key="4">
    <source>
        <dbReference type="ARBA" id="ARBA00022692"/>
    </source>
</evidence>
<keyword evidence="7" id="KW-0406">Ion transport</keyword>
<evidence type="ECO:0008006" key="16">
    <source>
        <dbReference type="Google" id="ProtNLM"/>
    </source>
</evidence>
<dbReference type="GO" id="GO:0015079">
    <property type="term" value="F:potassium ion transmembrane transporter activity"/>
    <property type="evidence" value="ECO:0007669"/>
    <property type="project" value="InterPro"/>
</dbReference>
<feature type="domain" description="K+ potassium transporter integral membrane" evidence="11">
    <location>
        <begin position="67"/>
        <end position="545"/>
    </location>
</feature>
<dbReference type="RefSeq" id="XP_018244602.1">
    <property type="nucleotide sequence ID" value="XM_018399976.1"/>
</dbReference>
<feature type="transmembrane region" description="Helical" evidence="10">
    <location>
        <begin position="1142"/>
        <end position="1168"/>
    </location>
</feature>
<reference evidence="14" key="2">
    <citation type="journal article" date="2010" name="Nature">
        <title>Comparative genomics reveals mobile pathogenicity chromosomes in Fusarium.</title>
        <authorList>
            <person name="Ma L.J."/>
            <person name="van der Does H.C."/>
            <person name="Borkovich K.A."/>
            <person name="Coleman J.J."/>
            <person name="Daboussi M.J."/>
            <person name="Di Pietro A."/>
            <person name="Dufresne M."/>
            <person name="Freitag M."/>
            <person name="Grabherr M."/>
            <person name="Henrissat B."/>
            <person name="Houterman P.M."/>
            <person name="Kang S."/>
            <person name="Shim W.B."/>
            <person name="Woloshuk C."/>
            <person name="Xie X."/>
            <person name="Xu J.R."/>
            <person name="Antoniw J."/>
            <person name="Baker S.E."/>
            <person name="Bluhm B.H."/>
            <person name="Breakspear A."/>
            <person name="Brown D.W."/>
            <person name="Butchko R.A."/>
            <person name="Chapman S."/>
            <person name="Coulson R."/>
            <person name="Coutinho P.M."/>
            <person name="Danchin E.G."/>
            <person name="Diener A."/>
            <person name="Gale L.R."/>
            <person name="Gardiner D.M."/>
            <person name="Goff S."/>
            <person name="Hammond-Kosack K.E."/>
            <person name="Hilburn K."/>
            <person name="Hua-Van A."/>
            <person name="Jonkers W."/>
            <person name="Kazan K."/>
            <person name="Kodira C.D."/>
            <person name="Koehrsen M."/>
            <person name="Kumar L."/>
            <person name="Lee Y.H."/>
            <person name="Li L."/>
            <person name="Manners J.M."/>
            <person name="Miranda-Saavedra D."/>
            <person name="Mukherjee M."/>
            <person name="Park G."/>
            <person name="Park J."/>
            <person name="Park S.Y."/>
            <person name="Proctor R.H."/>
            <person name="Regev A."/>
            <person name="Ruiz-Roldan M.C."/>
            <person name="Sain D."/>
            <person name="Sakthikumar S."/>
            <person name="Sykes S."/>
            <person name="Schwartz D.C."/>
            <person name="Turgeon B.G."/>
            <person name="Wapinski I."/>
            <person name="Yoder O."/>
            <person name="Young S."/>
            <person name="Zeng Q."/>
            <person name="Zhou S."/>
            <person name="Galagan J."/>
            <person name="Cuomo C.A."/>
            <person name="Kistler H.C."/>
            <person name="Rep M."/>
        </authorList>
    </citation>
    <scope>NUCLEOTIDE SEQUENCE [LARGE SCALE GENOMIC DNA]</scope>
    <source>
        <strain evidence="14">4287</strain>
    </source>
</reference>
<dbReference type="InterPro" id="IPR053951">
    <property type="entry name" value="K_trans_N"/>
</dbReference>
<feature type="transmembrane region" description="Helical" evidence="10">
    <location>
        <begin position="730"/>
        <end position="747"/>
    </location>
</feature>
<evidence type="ECO:0000313" key="15">
    <source>
        <dbReference type="Proteomes" id="UP000009097"/>
    </source>
</evidence>
<feature type="domain" description="K+ potassium transporter C-terminal" evidence="12">
    <location>
        <begin position="587"/>
        <end position="729"/>
    </location>
</feature>
<keyword evidence="3" id="KW-0633">Potassium transport</keyword>
<keyword evidence="2" id="KW-0813">Transport</keyword>
<evidence type="ECO:0000256" key="10">
    <source>
        <dbReference type="SAM" id="Phobius"/>
    </source>
</evidence>
<dbReference type="PANTHER" id="PTHR30540">
    <property type="entry name" value="OSMOTIC STRESS POTASSIUM TRANSPORTER"/>
    <property type="match status" value="1"/>
</dbReference>
<proteinExistence type="predicted"/>
<evidence type="ECO:0000256" key="6">
    <source>
        <dbReference type="ARBA" id="ARBA00022989"/>
    </source>
</evidence>
<dbReference type="KEGG" id="fox:FOXG_19345"/>
<dbReference type="VEuPathDB" id="FungiDB:FOXG_19345"/>
<dbReference type="NCBIfam" id="TIGR00794">
    <property type="entry name" value="kup"/>
    <property type="match status" value="1"/>
</dbReference>
<dbReference type="Pfam" id="PF22776">
    <property type="entry name" value="K_trans_C"/>
    <property type="match status" value="1"/>
</dbReference>
<evidence type="ECO:0000313" key="14">
    <source>
        <dbReference type="EMBL" id="KNB06557.1"/>
    </source>
</evidence>
<dbReference type="NCBIfam" id="TIGR00934">
    <property type="entry name" value="2a38euk"/>
    <property type="match status" value="1"/>
</dbReference>
<feature type="transmembrane region" description="Helical" evidence="10">
    <location>
        <begin position="376"/>
        <end position="406"/>
    </location>
</feature>
<feature type="transmembrane region" description="Helical" evidence="10">
    <location>
        <begin position="1202"/>
        <end position="1222"/>
    </location>
</feature>
<keyword evidence="5" id="KW-0630">Potassium</keyword>
<keyword evidence="4 10" id="KW-0812">Transmembrane</keyword>
<feature type="region of interest" description="Disordered" evidence="9">
    <location>
        <begin position="1004"/>
        <end position="1025"/>
    </location>
</feature>
<feature type="compositionally biased region" description="Basic and acidic residues" evidence="9">
    <location>
        <begin position="877"/>
        <end position="887"/>
    </location>
</feature>
<feature type="region of interest" description="Disordered" evidence="9">
    <location>
        <begin position="899"/>
        <end position="979"/>
    </location>
</feature>
<feature type="transmembrane region" description="Helical" evidence="10">
    <location>
        <begin position="781"/>
        <end position="802"/>
    </location>
</feature>
<feature type="transmembrane region" description="Helical" evidence="10">
    <location>
        <begin position="61"/>
        <end position="79"/>
    </location>
</feature>
<keyword evidence="6 10" id="KW-1133">Transmembrane helix</keyword>
<feature type="region of interest" description="Disordered" evidence="9">
    <location>
        <begin position="844"/>
        <end position="887"/>
    </location>
</feature>
<dbReference type="InterPro" id="IPR003445">
    <property type="entry name" value="Cat_transpt"/>
</dbReference>
<dbReference type="Pfam" id="PF02705">
    <property type="entry name" value="K_trans"/>
    <property type="match status" value="1"/>
</dbReference>
<dbReference type="KEGG" id="fox:FOXG_19711"/>
<evidence type="ECO:0000256" key="1">
    <source>
        <dbReference type="ARBA" id="ARBA00004141"/>
    </source>
</evidence>
<dbReference type="GO" id="GO:0016020">
    <property type="term" value="C:membrane"/>
    <property type="evidence" value="ECO:0007669"/>
    <property type="project" value="UniProtKB-SubCell"/>
</dbReference>
<comment type="subcellular location">
    <subcellularLocation>
        <location evidence="1">Membrane</location>
        <topology evidence="1">Multi-pass membrane protein</topology>
    </subcellularLocation>
</comment>
<feature type="compositionally biased region" description="Basic residues" evidence="9">
    <location>
        <begin position="911"/>
        <end position="924"/>
    </location>
</feature>
<dbReference type="GeneID" id="28960417"/>
<dbReference type="EMBL" id="DS231702">
    <property type="protein sequence ID" value="KNB04622.1"/>
    <property type="molecule type" value="Genomic_DNA"/>
</dbReference>
<feature type="transmembrane region" description="Helical" evidence="10">
    <location>
        <begin position="484"/>
        <end position="506"/>
    </location>
</feature>
<gene>
    <name evidence="13" type="ORF">FOXG_19345</name>
    <name evidence="14" type="ORF">FOXG_19711</name>
</gene>
<reference evidence="14" key="1">
    <citation type="submission" date="2007-04" db="EMBL/GenBank/DDBJ databases">
        <authorList>
            <consortium name="The Broad Institute Genome Sequencing Platform"/>
            <person name="Birren B."/>
            <person name="Lander E."/>
            <person name="Galagan J."/>
            <person name="Nusbaum C."/>
            <person name="Devon K."/>
            <person name="Ma L.-J."/>
            <person name="Jaffe D."/>
            <person name="Butler J."/>
            <person name="Alvarez P."/>
            <person name="Gnerre S."/>
            <person name="Grabherr M."/>
            <person name="Kleber M."/>
            <person name="Mauceli E."/>
            <person name="Brockman W."/>
            <person name="MacCallum I.A."/>
            <person name="Young S."/>
            <person name="LaButti K."/>
            <person name="DeCaprio D."/>
            <person name="Crawford M."/>
            <person name="Koehrsen M."/>
            <person name="Engels R."/>
            <person name="Montgomery P."/>
            <person name="Pearson M."/>
            <person name="Howarth C."/>
            <person name="Larson L."/>
            <person name="White J."/>
            <person name="O'Leary S."/>
            <person name="Kodira C."/>
            <person name="Zeng Q."/>
            <person name="Yandava C."/>
            <person name="Alvarado L."/>
            <person name="Kistler C."/>
            <person name="Shim W.-B."/>
            <person name="Kang S."/>
            <person name="Woloshuk C."/>
        </authorList>
    </citation>
    <scope>NUCLEOTIDE SEQUENCE</scope>
    <source>
        <strain evidence="14">4287</strain>
    </source>
</reference>
<feature type="transmembrane region" description="Helical" evidence="10">
    <location>
        <begin position="427"/>
        <end position="447"/>
    </location>
</feature>
<dbReference type="InterPro" id="IPR004773">
    <property type="entry name" value="K/Na_transp_Trk1/HKT1"/>
</dbReference>
<dbReference type="GeneID" id="28960051"/>
<evidence type="ECO:0000259" key="12">
    <source>
        <dbReference type="Pfam" id="PF22776"/>
    </source>
</evidence>
<feature type="compositionally biased region" description="Polar residues" evidence="9">
    <location>
        <begin position="845"/>
        <end position="861"/>
    </location>
</feature>
<organism evidence="14 15">
    <name type="scientific">Fusarium oxysporum f. sp. lycopersici (strain 4287 / CBS 123668 / FGSC 9935 / NRRL 34936)</name>
    <name type="common">Fusarium vascular wilt of tomato</name>
    <dbReference type="NCBI Taxonomy" id="426428"/>
    <lineage>
        <taxon>Eukaryota</taxon>
        <taxon>Fungi</taxon>
        <taxon>Dikarya</taxon>
        <taxon>Ascomycota</taxon>
        <taxon>Pezizomycotina</taxon>
        <taxon>Sordariomycetes</taxon>
        <taxon>Hypocreomycetidae</taxon>
        <taxon>Hypocreales</taxon>
        <taxon>Nectriaceae</taxon>
        <taxon>Fusarium</taxon>
        <taxon>Fusarium oxysporum species complex</taxon>
    </lineage>
</organism>
<feature type="region of interest" description="Disordered" evidence="9">
    <location>
        <begin position="1420"/>
        <end position="1444"/>
    </location>
</feature>
<dbReference type="Proteomes" id="UP000009097">
    <property type="component" value="Unassembled WGS sequence"/>
</dbReference>
<feature type="transmembrane region" description="Helical" evidence="10">
    <location>
        <begin position="453"/>
        <end position="477"/>
    </location>
</feature>
<evidence type="ECO:0000256" key="9">
    <source>
        <dbReference type="SAM" id="MobiDB-lite"/>
    </source>
</evidence>